<evidence type="ECO:0000256" key="1">
    <source>
        <dbReference type="ARBA" id="ARBA00012416"/>
    </source>
</evidence>
<feature type="non-terminal residue" evidence="7">
    <location>
        <position position="1"/>
    </location>
</feature>
<dbReference type="GO" id="GO:0003723">
    <property type="term" value="F:RNA binding"/>
    <property type="evidence" value="ECO:0007669"/>
    <property type="project" value="UniProtKB-KW"/>
</dbReference>
<sequence length="172" mass="18789">DGAAVLRMGNTVLLATVCAAKDAVPGTDFMPLQVDYREQYSAAGRFPGGFTKREGKASDEEILTSRLVDRALRPLFPSNYHAEVYVQVMLLSADGVDQPDALAGFAASAAMACSDIPFEYYISEVRVARINGEYVVNPTFQQMEEADMDIMVGATKDNIMMVEGEMKEVSEQ</sequence>
<dbReference type="SUPFAM" id="SSF54211">
    <property type="entry name" value="Ribosomal protein S5 domain 2-like"/>
    <property type="match status" value="1"/>
</dbReference>
<evidence type="ECO:0000256" key="3">
    <source>
        <dbReference type="ARBA" id="ARBA00022695"/>
    </source>
</evidence>
<name>K1SM37_9ZZZZ</name>
<dbReference type="Pfam" id="PF01138">
    <property type="entry name" value="RNase_PH"/>
    <property type="match status" value="1"/>
</dbReference>
<keyword evidence="3" id="KW-0548">Nucleotidyltransferase</keyword>
<feature type="domain" description="Exoribonuclease phosphorolytic" evidence="6">
    <location>
        <begin position="121"/>
        <end position="171"/>
    </location>
</feature>
<evidence type="ECO:0000256" key="4">
    <source>
        <dbReference type="ARBA" id="ARBA00022884"/>
    </source>
</evidence>
<dbReference type="GO" id="GO:0005829">
    <property type="term" value="C:cytosol"/>
    <property type="evidence" value="ECO:0007669"/>
    <property type="project" value="TreeGrafter"/>
</dbReference>
<dbReference type="InterPro" id="IPR015847">
    <property type="entry name" value="ExoRNase_PH_dom2"/>
</dbReference>
<dbReference type="EMBL" id="AJWY01010106">
    <property type="protein sequence ID" value="EKC56459.1"/>
    <property type="molecule type" value="Genomic_DNA"/>
</dbReference>
<protein>
    <recommendedName>
        <fullName evidence="1">polyribonucleotide nucleotidyltransferase</fullName>
        <ecNumber evidence="1">2.7.7.8</ecNumber>
    </recommendedName>
</protein>
<reference evidence="7" key="1">
    <citation type="journal article" date="2013" name="Environ. Microbiol.">
        <title>Microbiota from the distal guts of lean and obese adolescents exhibit partial functional redundancy besides clear differences in community structure.</title>
        <authorList>
            <person name="Ferrer M."/>
            <person name="Ruiz A."/>
            <person name="Lanza F."/>
            <person name="Haange S.B."/>
            <person name="Oberbach A."/>
            <person name="Till H."/>
            <person name="Bargiela R."/>
            <person name="Campoy C."/>
            <person name="Segura M.T."/>
            <person name="Richter M."/>
            <person name="von Bergen M."/>
            <person name="Seifert J."/>
            <person name="Suarez A."/>
        </authorList>
    </citation>
    <scope>NUCLEOTIDE SEQUENCE</scope>
</reference>
<evidence type="ECO:0000259" key="5">
    <source>
        <dbReference type="Pfam" id="PF01138"/>
    </source>
</evidence>
<gene>
    <name evidence="7" type="ORF">LEA_14828</name>
</gene>
<dbReference type="GO" id="GO:0004654">
    <property type="term" value="F:polyribonucleotide nucleotidyltransferase activity"/>
    <property type="evidence" value="ECO:0007669"/>
    <property type="project" value="UniProtKB-EC"/>
</dbReference>
<proteinExistence type="predicted"/>
<dbReference type="GO" id="GO:0006402">
    <property type="term" value="P:mRNA catabolic process"/>
    <property type="evidence" value="ECO:0007669"/>
    <property type="project" value="InterPro"/>
</dbReference>
<evidence type="ECO:0000313" key="7">
    <source>
        <dbReference type="EMBL" id="EKC56459.1"/>
    </source>
</evidence>
<dbReference type="InterPro" id="IPR001247">
    <property type="entry name" value="ExoRNase_PH_dom1"/>
</dbReference>
<dbReference type="PANTHER" id="PTHR11252">
    <property type="entry name" value="POLYRIBONUCLEOTIDE NUCLEOTIDYLTRANSFERASE"/>
    <property type="match status" value="1"/>
</dbReference>
<organism evidence="7">
    <name type="scientific">human gut metagenome</name>
    <dbReference type="NCBI Taxonomy" id="408170"/>
    <lineage>
        <taxon>unclassified sequences</taxon>
        <taxon>metagenomes</taxon>
        <taxon>organismal metagenomes</taxon>
    </lineage>
</organism>
<keyword evidence="4" id="KW-0694">RNA-binding</keyword>
<dbReference type="EC" id="2.7.7.8" evidence="1"/>
<dbReference type="InterPro" id="IPR020568">
    <property type="entry name" value="Ribosomal_Su5_D2-typ_SF"/>
</dbReference>
<comment type="caution">
    <text evidence="7">The sequence shown here is derived from an EMBL/GenBank/DDBJ whole genome shotgun (WGS) entry which is preliminary data.</text>
</comment>
<evidence type="ECO:0000256" key="2">
    <source>
        <dbReference type="ARBA" id="ARBA00022679"/>
    </source>
</evidence>
<dbReference type="FunFam" id="3.30.230.70:FF:000001">
    <property type="entry name" value="Polyribonucleotide nucleotidyltransferase"/>
    <property type="match status" value="1"/>
</dbReference>
<dbReference type="Gene3D" id="3.30.230.70">
    <property type="entry name" value="GHMP Kinase, N-terminal domain"/>
    <property type="match status" value="1"/>
</dbReference>
<dbReference type="InterPro" id="IPR027408">
    <property type="entry name" value="PNPase/RNase_PH_dom_sf"/>
</dbReference>
<dbReference type="GO" id="GO:0000175">
    <property type="term" value="F:3'-5'-RNA exonuclease activity"/>
    <property type="evidence" value="ECO:0007669"/>
    <property type="project" value="TreeGrafter"/>
</dbReference>
<feature type="non-terminal residue" evidence="7">
    <location>
        <position position="172"/>
    </location>
</feature>
<dbReference type="AlphaFoldDB" id="K1SM37"/>
<evidence type="ECO:0000259" key="6">
    <source>
        <dbReference type="Pfam" id="PF03725"/>
    </source>
</evidence>
<feature type="domain" description="Exoribonuclease phosphorolytic" evidence="5">
    <location>
        <begin position="1"/>
        <end position="117"/>
    </location>
</feature>
<keyword evidence="2 7" id="KW-0808">Transferase</keyword>
<dbReference type="InterPro" id="IPR012162">
    <property type="entry name" value="PNPase"/>
</dbReference>
<dbReference type="InterPro" id="IPR036345">
    <property type="entry name" value="ExoRNase_PH_dom2_sf"/>
</dbReference>
<dbReference type="SUPFAM" id="SSF55666">
    <property type="entry name" value="Ribonuclease PH domain 2-like"/>
    <property type="match status" value="1"/>
</dbReference>
<accession>K1SM37</accession>
<dbReference type="Pfam" id="PF03725">
    <property type="entry name" value="RNase_PH_C"/>
    <property type="match status" value="1"/>
</dbReference>
<dbReference type="PANTHER" id="PTHR11252:SF0">
    <property type="entry name" value="POLYRIBONUCLEOTIDE NUCLEOTIDYLTRANSFERASE 1, MITOCHONDRIAL"/>
    <property type="match status" value="1"/>
</dbReference>